<evidence type="ECO:0000313" key="6">
    <source>
        <dbReference type="EMBL" id="KAF2156399.1"/>
    </source>
</evidence>
<reference evidence="6" key="1">
    <citation type="journal article" date="2020" name="Stud. Mycol.">
        <title>101 Dothideomycetes genomes: a test case for predicting lifestyles and emergence of pathogens.</title>
        <authorList>
            <person name="Haridas S."/>
            <person name="Albert R."/>
            <person name="Binder M."/>
            <person name="Bloem J."/>
            <person name="Labutti K."/>
            <person name="Salamov A."/>
            <person name="Andreopoulos B."/>
            <person name="Baker S."/>
            <person name="Barry K."/>
            <person name="Bills G."/>
            <person name="Bluhm B."/>
            <person name="Cannon C."/>
            <person name="Castanera R."/>
            <person name="Culley D."/>
            <person name="Daum C."/>
            <person name="Ezra D."/>
            <person name="Gonzalez J."/>
            <person name="Henrissat B."/>
            <person name="Kuo A."/>
            <person name="Liang C."/>
            <person name="Lipzen A."/>
            <person name="Lutzoni F."/>
            <person name="Magnuson J."/>
            <person name="Mondo S."/>
            <person name="Nolan M."/>
            <person name="Ohm R."/>
            <person name="Pangilinan J."/>
            <person name="Park H.-J."/>
            <person name="Ramirez L."/>
            <person name="Alfaro M."/>
            <person name="Sun H."/>
            <person name="Tritt A."/>
            <person name="Yoshinaga Y."/>
            <person name="Zwiers L.-H."/>
            <person name="Turgeon B."/>
            <person name="Goodwin S."/>
            <person name="Spatafora J."/>
            <person name="Crous P."/>
            <person name="Grigoriev I."/>
        </authorList>
    </citation>
    <scope>NUCLEOTIDE SEQUENCE</scope>
    <source>
        <strain evidence="6">CBS 260.36</strain>
    </source>
</reference>
<dbReference type="Pfam" id="PF01926">
    <property type="entry name" value="MMR_HSR1"/>
    <property type="match status" value="1"/>
</dbReference>
<dbReference type="InterPro" id="IPR052279">
    <property type="entry name" value="EngB_GTPase"/>
</dbReference>
<dbReference type="GO" id="GO:0005739">
    <property type="term" value="C:mitochondrion"/>
    <property type="evidence" value="ECO:0007669"/>
    <property type="project" value="TreeGrafter"/>
</dbReference>
<protein>
    <recommendedName>
        <fullName evidence="5">EngB-type G domain-containing protein</fullName>
    </recommendedName>
</protein>
<feature type="domain" description="EngB-type G" evidence="5">
    <location>
        <begin position="95"/>
        <end position="297"/>
    </location>
</feature>
<dbReference type="InterPro" id="IPR030393">
    <property type="entry name" value="G_ENGB_dom"/>
</dbReference>
<evidence type="ECO:0000256" key="4">
    <source>
        <dbReference type="ARBA" id="ARBA00023134"/>
    </source>
</evidence>
<evidence type="ECO:0000256" key="1">
    <source>
        <dbReference type="ARBA" id="ARBA00022723"/>
    </source>
</evidence>
<dbReference type="InterPro" id="IPR027417">
    <property type="entry name" value="P-loop_NTPase"/>
</dbReference>
<dbReference type="PROSITE" id="PS51706">
    <property type="entry name" value="G_ENGB"/>
    <property type="match status" value="1"/>
</dbReference>
<dbReference type="PANTHER" id="PTHR46498">
    <property type="entry name" value="GTP-BINDING PROTEIN 8"/>
    <property type="match status" value="1"/>
</dbReference>
<dbReference type="PANTHER" id="PTHR46498:SF1">
    <property type="entry name" value="GTP-BINDING PROTEIN 8"/>
    <property type="match status" value="1"/>
</dbReference>
<dbReference type="AlphaFoldDB" id="A0A9P4J7N8"/>
<dbReference type="SUPFAM" id="SSF52540">
    <property type="entry name" value="P-loop containing nucleoside triphosphate hydrolases"/>
    <property type="match status" value="1"/>
</dbReference>
<comment type="caution">
    <text evidence="6">The sequence shown here is derived from an EMBL/GenBank/DDBJ whole genome shotgun (WGS) entry which is preliminary data.</text>
</comment>
<dbReference type="InterPro" id="IPR006073">
    <property type="entry name" value="GTP-bd"/>
</dbReference>
<keyword evidence="4" id="KW-0342">GTP-binding</keyword>
<evidence type="ECO:0000313" key="7">
    <source>
        <dbReference type="Proteomes" id="UP000799439"/>
    </source>
</evidence>
<dbReference type="Proteomes" id="UP000799439">
    <property type="component" value="Unassembled WGS sequence"/>
</dbReference>
<keyword evidence="3" id="KW-0460">Magnesium</keyword>
<organism evidence="6 7">
    <name type="scientific">Myriangium duriaei CBS 260.36</name>
    <dbReference type="NCBI Taxonomy" id="1168546"/>
    <lineage>
        <taxon>Eukaryota</taxon>
        <taxon>Fungi</taxon>
        <taxon>Dikarya</taxon>
        <taxon>Ascomycota</taxon>
        <taxon>Pezizomycotina</taxon>
        <taxon>Dothideomycetes</taxon>
        <taxon>Dothideomycetidae</taxon>
        <taxon>Myriangiales</taxon>
        <taxon>Myriangiaceae</taxon>
        <taxon>Myriangium</taxon>
    </lineage>
</organism>
<evidence type="ECO:0000259" key="5">
    <source>
        <dbReference type="PROSITE" id="PS51706"/>
    </source>
</evidence>
<dbReference type="GO" id="GO:0046872">
    <property type="term" value="F:metal ion binding"/>
    <property type="evidence" value="ECO:0007669"/>
    <property type="project" value="UniProtKB-KW"/>
</dbReference>
<proteinExistence type="predicted"/>
<dbReference type="OrthoDB" id="391988at2759"/>
<gene>
    <name evidence="6" type="ORF">K461DRAFT_275507</name>
</gene>
<evidence type="ECO:0000256" key="3">
    <source>
        <dbReference type="ARBA" id="ARBA00022842"/>
    </source>
</evidence>
<evidence type="ECO:0000256" key="2">
    <source>
        <dbReference type="ARBA" id="ARBA00022741"/>
    </source>
</evidence>
<keyword evidence="1" id="KW-0479">Metal-binding</keyword>
<dbReference type="GO" id="GO:0005525">
    <property type="term" value="F:GTP binding"/>
    <property type="evidence" value="ECO:0007669"/>
    <property type="project" value="UniProtKB-KW"/>
</dbReference>
<dbReference type="EMBL" id="ML996082">
    <property type="protein sequence ID" value="KAF2156399.1"/>
    <property type="molecule type" value="Genomic_DNA"/>
</dbReference>
<keyword evidence="2" id="KW-0547">Nucleotide-binding</keyword>
<dbReference type="Gene3D" id="3.40.50.300">
    <property type="entry name" value="P-loop containing nucleotide triphosphate hydrolases"/>
    <property type="match status" value="1"/>
</dbReference>
<name>A0A9P4J7N8_9PEZI</name>
<accession>A0A9P4J7N8</accession>
<sequence>MATSTARRPAVCVRCVYRLNFVPRKHMPGLPLSPIGSRSASTGMLTAQPQTLHSYISTRPPTPAQLSYAHRFFKRSPAPSVLWTTPHFRGFPASPYPEVCFLGRSNVGKSSLLNALFGRPRQAPAHVSRTPGRTRTMNAYAIGKELKVKGVGDTKTGGTVYASHGGEEGVLVVLDMPGYGAASKEEWGTEILKVLENRRQLRRTFVLIDAEHGPKSQDLAILKHLAEKGISHQVLLSKVDKIVHPKLKEPSAKAMSQGLEELNRVIDGLHKQLNFDGVRSASLGDILSCSAEKMLEEHGEKRDRIGIDAIRWAMLSACGLECDENGLAGRRQHDKHDYKILDS</sequence>
<dbReference type="CDD" id="cd01876">
    <property type="entry name" value="YihA_EngB"/>
    <property type="match status" value="1"/>
</dbReference>
<keyword evidence="7" id="KW-1185">Reference proteome</keyword>